<accession>A0A3N0AG57</accession>
<proteinExistence type="predicted"/>
<evidence type="ECO:0000313" key="2">
    <source>
        <dbReference type="Proteomes" id="UP000267368"/>
    </source>
</evidence>
<evidence type="ECO:0000313" key="1">
    <source>
        <dbReference type="EMBL" id="RNL20806.1"/>
    </source>
</evidence>
<dbReference type="Pfam" id="PF16807">
    <property type="entry name" value="Phage_tail_terminator_4"/>
    <property type="match status" value="1"/>
</dbReference>
<protein>
    <submittedName>
        <fullName evidence="1">DUF5072 domain-containing protein</fullName>
    </submittedName>
</protein>
<comment type="caution">
    <text evidence="1">The sequence shown here is derived from an EMBL/GenBank/DDBJ whole genome shotgun (WGS) entry which is preliminary data.</text>
</comment>
<reference evidence="2" key="1">
    <citation type="submission" date="2018-05" db="EMBL/GenBank/DDBJ databases">
        <title>Genome Sequencing of selected type strains of the family Eggerthellaceae.</title>
        <authorList>
            <person name="Danylec N."/>
            <person name="Stoll D.A."/>
            <person name="Doetsch A."/>
            <person name="Huch M."/>
        </authorList>
    </citation>
    <scope>NUCLEOTIDE SEQUENCE [LARGE SCALE GENOMIC DNA]</scope>
    <source>
        <strain evidence="2">DSM 17537</strain>
    </source>
</reference>
<keyword evidence="2" id="KW-1185">Reference proteome</keyword>
<dbReference type="RefSeq" id="WP_123197905.1">
    <property type="nucleotide sequence ID" value="NZ_QICB01000002.1"/>
</dbReference>
<dbReference type="Proteomes" id="UP000267368">
    <property type="component" value="Unassembled WGS sequence"/>
</dbReference>
<dbReference type="EMBL" id="QICB01000002">
    <property type="protein sequence ID" value="RNL20806.1"/>
    <property type="molecule type" value="Genomic_DNA"/>
</dbReference>
<dbReference type="Gene3D" id="3.30.2000.30">
    <property type="match status" value="1"/>
</dbReference>
<gene>
    <name evidence="1" type="ORF">DMP07_04305</name>
</gene>
<dbReference type="AlphaFoldDB" id="A0A3N0AG57"/>
<name>A0A3N0AG57_9ACTN</name>
<sequence>MMLERLDIGEFLGLLIDHVTERTGIRCYDFPDNVPSPLYSVELDAVEPENTKTMFIDAVSVKIHCVSRETEPYSSAPVLAMVKALQEAMTEDLVLPAPFLLYGQECEGVRALKRDESGEGHAVLAYRFLVCYGYRCK</sequence>
<dbReference type="InterPro" id="IPR053745">
    <property type="entry name" value="Viral_Tail_Comp_sf"/>
</dbReference>
<organism evidence="1 2">
    <name type="scientific">Slackia faecicanis</name>
    <dbReference type="NCBI Taxonomy" id="255723"/>
    <lineage>
        <taxon>Bacteria</taxon>
        <taxon>Bacillati</taxon>
        <taxon>Actinomycetota</taxon>
        <taxon>Coriobacteriia</taxon>
        <taxon>Eggerthellales</taxon>
        <taxon>Eggerthellaceae</taxon>
        <taxon>Slackia</taxon>
    </lineage>
</organism>